<accession>A0A699YQB9</accession>
<dbReference type="AlphaFoldDB" id="A0A699YQB9"/>
<feature type="region of interest" description="Disordered" evidence="1">
    <location>
        <begin position="73"/>
        <end position="105"/>
    </location>
</feature>
<feature type="region of interest" description="Disordered" evidence="1">
    <location>
        <begin position="227"/>
        <end position="256"/>
    </location>
</feature>
<evidence type="ECO:0000313" key="2">
    <source>
        <dbReference type="EMBL" id="GFH08954.1"/>
    </source>
</evidence>
<dbReference type="EMBL" id="BLLF01000197">
    <property type="protein sequence ID" value="GFH08954.1"/>
    <property type="molecule type" value="Genomic_DNA"/>
</dbReference>
<name>A0A699YQB9_HAELA</name>
<protein>
    <submittedName>
        <fullName evidence="2">Uncharacterized protein</fullName>
    </submittedName>
</protein>
<feature type="non-terminal residue" evidence="2">
    <location>
        <position position="1"/>
    </location>
</feature>
<gene>
    <name evidence="2" type="ORF">HaLaN_04002</name>
</gene>
<organism evidence="2 3">
    <name type="scientific">Haematococcus lacustris</name>
    <name type="common">Green alga</name>
    <name type="synonym">Haematococcus pluvialis</name>
    <dbReference type="NCBI Taxonomy" id="44745"/>
    <lineage>
        <taxon>Eukaryota</taxon>
        <taxon>Viridiplantae</taxon>
        <taxon>Chlorophyta</taxon>
        <taxon>core chlorophytes</taxon>
        <taxon>Chlorophyceae</taxon>
        <taxon>CS clade</taxon>
        <taxon>Chlamydomonadales</taxon>
        <taxon>Haematococcaceae</taxon>
        <taxon>Haematococcus</taxon>
    </lineage>
</organism>
<feature type="compositionally biased region" description="Polar residues" evidence="1">
    <location>
        <begin position="76"/>
        <end position="85"/>
    </location>
</feature>
<sequence length="333" mass="34918">MAHGTRWCTVTAAPLRPRGRLRVDATCSSCRSCVARAADGMPCFFRLPCFCPAIKQESPRDLDAAQCEAQNGLPVSKTQSPTLAVSLSPVASDRTSGASSKEPGASTSVGALLGWVAPHHLDLQPASDMSDRAWEEASFTSARSASSFISARSNHSKLDFLEPTFAHPHHHHGRGASPTVSPNAAPANATHASQHSLHASPAGDHSASSRLAIGVCGAPHLISPAQAVGGADREKSGNQAAAPAGPGSLCSDLEAGAPSPLQQALHQYRHASNPCRTCKPLMEYCQQHSLQPDCDPEPHLGGITSQQDRQDLARLLTAAACLNHAVERMHDDA</sequence>
<reference evidence="2 3" key="1">
    <citation type="submission" date="2020-02" db="EMBL/GenBank/DDBJ databases">
        <title>Draft genome sequence of Haematococcus lacustris strain NIES-144.</title>
        <authorList>
            <person name="Morimoto D."/>
            <person name="Nakagawa S."/>
            <person name="Yoshida T."/>
            <person name="Sawayama S."/>
        </authorList>
    </citation>
    <scope>NUCLEOTIDE SEQUENCE [LARGE SCALE GENOMIC DNA]</scope>
    <source>
        <strain evidence="2 3">NIES-144</strain>
    </source>
</reference>
<feature type="non-terminal residue" evidence="2">
    <location>
        <position position="333"/>
    </location>
</feature>
<comment type="caution">
    <text evidence="2">The sequence shown here is derived from an EMBL/GenBank/DDBJ whole genome shotgun (WGS) entry which is preliminary data.</text>
</comment>
<evidence type="ECO:0000313" key="3">
    <source>
        <dbReference type="Proteomes" id="UP000485058"/>
    </source>
</evidence>
<evidence type="ECO:0000256" key="1">
    <source>
        <dbReference type="SAM" id="MobiDB-lite"/>
    </source>
</evidence>
<feature type="compositionally biased region" description="Polar residues" evidence="1">
    <location>
        <begin position="93"/>
        <end position="105"/>
    </location>
</feature>
<feature type="region of interest" description="Disordered" evidence="1">
    <location>
        <begin position="165"/>
        <end position="205"/>
    </location>
</feature>
<keyword evidence="3" id="KW-1185">Reference proteome</keyword>
<dbReference type="Proteomes" id="UP000485058">
    <property type="component" value="Unassembled WGS sequence"/>
</dbReference>
<proteinExistence type="predicted"/>